<evidence type="ECO:0000313" key="2">
    <source>
        <dbReference type="Proteomes" id="UP000289260"/>
    </source>
</evidence>
<evidence type="ECO:0008006" key="3">
    <source>
        <dbReference type="Google" id="ProtNLM"/>
    </source>
</evidence>
<dbReference type="KEGG" id="ltr:EVS81_12990"/>
<dbReference type="RefSeq" id="WP_130110744.1">
    <property type="nucleotide sequence ID" value="NZ_CP035806.1"/>
</dbReference>
<proteinExistence type="predicted"/>
<keyword evidence="2" id="KW-1185">Reference proteome</keyword>
<dbReference type="AlphaFoldDB" id="A0A4P6KGL2"/>
<evidence type="ECO:0000313" key="1">
    <source>
        <dbReference type="EMBL" id="QBE49627.1"/>
    </source>
</evidence>
<dbReference type="EMBL" id="CP035806">
    <property type="protein sequence ID" value="QBE49627.1"/>
    <property type="molecule type" value="Genomic_DNA"/>
</dbReference>
<dbReference type="Proteomes" id="UP000289260">
    <property type="component" value="Chromosome"/>
</dbReference>
<organism evidence="1 2">
    <name type="scientific">Leucobacter triazinivorans</name>
    <dbReference type="NCBI Taxonomy" id="1784719"/>
    <lineage>
        <taxon>Bacteria</taxon>
        <taxon>Bacillati</taxon>
        <taxon>Actinomycetota</taxon>
        <taxon>Actinomycetes</taxon>
        <taxon>Micrococcales</taxon>
        <taxon>Microbacteriaceae</taxon>
        <taxon>Leucobacter</taxon>
    </lineage>
</organism>
<dbReference type="OrthoDB" id="4236906at2"/>
<name>A0A4P6KGL2_9MICO</name>
<gene>
    <name evidence="1" type="ORF">EVS81_12990</name>
</gene>
<reference evidence="1 2" key="1">
    <citation type="submission" date="2019-02" db="EMBL/GenBank/DDBJ databases">
        <authorList>
            <person name="Sun L."/>
            <person name="Pan D."/>
            <person name="Wu X."/>
        </authorList>
    </citation>
    <scope>NUCLEOTIDE SEQUENCE [LARGE SCALE GENOMIC DNA]</scope>
    <source>
        <strain evidence="1 2">JW-1</strain>
    </source>
</reference>
<sequence>MPDTAITEVGQLVESASLLTIEVFRLGAERKLDAQPSDEGVEIAPKYTLDIDVRDDRSGFRIRLMTEINTPFGDIECGAYAEYEHPGVVLGEESSAAASEFVNNVALMHLLPFVRQSIADITQRVFTAPLLMPIIQRGELEFELEIRSPGSRVDHDS</sequence>
<protein>
    <recommendedName>
        <fullName evidence="3">Preprotein translocase subunit SecB</fullName>
    </recommendedName>
</protein>
<accession>A0A4P6KGL2</accession>